<dbReference type="InterPro" id="IPR033121">
    <property type="entry name" value="PEPTIDASE_A1"/>
</dbReference>
<feature type="active site" evidence="10">
    <location>
        <position position="71"/>
    </location>
</feature>
<dbReference type="EMBL" id="DYDO01000003">
    <property type="protein sequence ID" value="DBA29583.1"/>
    <property type="molecule type" value="Genomic_DNA"/>
</dbReference>
<keyword evidence="12" id="KW-0645">Protease</keyword>
<dbReference type="InterPro" id="IPR012848">
    <property type="entry name" value="Aspartic_peptidase_N"/>
</dbReference>
<evidence type="ECO:0000256" key="2">
    <source>
        <dbReference type="ARBA" id="ARBA00004177"/>
    </source>
</evidence>
<dbReference type="GO" id="GO:0005768">
    <property type="term" value="C:endosome"/>
    <property type="evidence" value="ECO:0007669"/>
    <property type="project" value="UniProtKB-SubCell"/>
</dbReference>
<dbReference type="InterPro" id="IPR021109">
    <property type="entry name" value="Peptidase_aspartic_dom_sf"/>
</dbReference>
<dbReference type="GO" id="GO:0004190">
    <property type="term" value="F:aspartic-type endopeptidase activity"/>
    <property type="evidence" value="ECO:0007669"/>
    <property type="project" value="UniProtKB-KW"/>
</dbReference>
<keyword evidence="12" id="KW-0064">Aspartyl protease</keyword>
<evidence type="ECO:0000313" key="15">
    <source>
        <dbReference type="Proteomes" id="UP001181693"/>
    </source>
</evidence>
<keyword evidence="6" id="KW-0967">Endosome</keyword>
<accession>A0AAV3AVL3</accession>
<evidence type="ECO:0000256" key="4">
    <source>
        <dbReference type="ARBA" id="ARBA00011748"/>
    </source>
</evidence>
<comment type="subcellular location">
    <subcellularLocation>
        <location evidence="2">Endosome</location>
    </subcellularLocation>
</comment>
<gene>
    <name evidence="14" type="ORF">GDO54_009796</name>
</gene>
<dbReference type="PROSITE" id="PS00141">
    <property type="entry name" value="ASP_PROTEASE"/>
    <property type="match status" value="2"/>
</dbReference>
<evidence type="ECO:0000256" key="5">
    <source>
        <dbReference type="ARBA" id="ARBA00013240"/>
    </source>
</evidence>
<keyword evidence="7 11" id="KW-1015">Disulfide bond</keyword>
<keyword evidence="8" id="KW-0325">Glycoprotein</keyword>
<keyword evidence="12" id="KW-0378">Hydrolase</keyword>
<dbReference type="PANTHER" id="PTHR47966:SF82">
    <property type="entry name" value="PEPSIN A"/>
    <property type="match status" value="1"/>
</dbReference>
<dbReference type="Proteomes" id="UP001181693">
    <property type="component" value="Unassembled WGS sequence"/>
</dbReference>
<evidence type="ECO:0000256" key="6">
    <source>
        <dbReference type="ARBA" id="ARBA00022753"/>
    </source>
</evidence>
<reference evidence="14" key="1">
    <citation type="thesis" date="2020" institute="ProQuest LLC" country="789 East Eisenhower Parkway, Ann Arbor, MI, USA">
        <title>Comparative Genomics and Chromosome Evolution.</title>
        <authorList>
            <person name="Mudd A.B."/>
        </authorList>
    </citation>
    <scope>NUCLEOTIDE SEQUENCE</scope>
    <source>
        <strain evidence="14">1538</strain>
        <tissue evidence="14">Blood</tissue>
    </source>
</reference>
<dbReference type="PRINTS" id="PR00792">
    <property type="entry name" value="PEPSIN"/>
</dbReference>
<comment type="catalytic activity">
    <reaction evidence="1">
        <text>Similar to cathepsin D, but slightly broader specificity.</text>
        <dbReference type="EC" id="3.4.23.34"/>
    </reaction>
</comment>
<organism evidence="14 15">
    <name type="scientific">Pyxicephalus adspersus</name>
    <name type="common">African bullfrog</name>
    <dbReference type="NCBI Taxonomy" id="30357"/>
    <lineage>
        <taxon>Eukaryota</taxon>
        <taxon>Metazoa</taxon>
        <taxon>Chordata</taxon>
        <taxon>Craniata</taxon>
        <taxon>Vertebrata</taxon>
        <taxon>Euteleostomi</taxon>
        <taxon>Amphibia</taxon>
        <taxon>Batrachia</taxon>
        <taxon>Anura</taxon>
        <taxon>Neobatrachia</taxon>
        <taxon>Ranoidea</taxon>
        <taxon>Pyxicephalidae</taxon>
        <taxon>Pyxicephalinae</taxon>
        <taxon>Pyxicephalus</taxon>
    </lineage>
</organism>
<comment type="caution">
    <text evidence="14">The sequence shown here is derived from an EMBL/GenBank/DDBJ whole genome shotgun (WGS) entry which is preliminary data.</text>
</comment>
<dbReference type="AlphaFoldDB" id="A0AAV3AVL3"/>
<dbReference type="GO" id="GO:0006508">
    <property type="term" value="P:proteolysis"/>
    <property type="evidence" value="ECO:0007669"/>
    <property type="project" value="UniProtKB-KW"/>
</dbReference>
<comment type="similarity">
    <text evidence="3 12">Belongs to the peptidase A1 family.</text>
</comment>
<comment type="function">
    <text evidence="9">May have a role in immune function. Probably involved in the processing of antigenic peptides during MHC class II-mediated antigen presentation.</text>
</comment>
<dbReference type="Gene3D" id="2.40.70.10">
    <property type="entry name" value="Acid Proteases"/>
    <property type="match status" value="2"/>
</dbReference>
<evidence type="ECO:0000256" key="12">
    <source>
        <dbReference type="RuleBase" id="RU000454"/>
    </source>
</evidence>
<feature type="domain" description="Peptidase A1" evidence="13">
    <location>
        <begin position="53"/>
        <end position="353"/>
    </location>
</feature>
<dbReference type="EC" id="3.4.23.34" evidence="5"/>
<feature type="disulfide bond" evidence="11">
    <location>
        <begin position="242"/>
        <end position="246"/>
    </location>
</feature>
<evidence type="ECO:0000256" key="10">
    <source>
        <dbReference type="PIRSR" id="PIRSR601461-1"/>
    </source>
</evidence>
<dbReference type="SUPFAM" id="SSF50630">
    <property type="entry name" value="Acid proteases"/>
    <property type="match status" value="1"/>
</dbReference>
<dbReference type="Pfam" id="PF00026">
    <property type="entry name" value="Asp"/>
    <property type="match status" value="1"/>
</dbReference>
<keyword evidence="15" id="KW-1185">Reference proteome</keyword>
<dbReference type="FunFam" id="2.40.70.10:FF:000004">
    <property type="entry name" value="Pepsin A"/>
    <property type="match status" value="1"/>
</dbReference>
<protein>
    <recommendedName>
        <fullName evidence="5">cathepsin E</fullName>
        <ecNumber evidence="5">3.4.23.34</ecNumber>
    </recommendedName>
</protein>
<evidence type="ECO:0000256" key="3">
    <source>
        <dbReference type="ARBA" id="ARBA00007447"/>
    </source>
</evidence>
<evidence type="ECO:0000259" key="13">
    <source>
        <dbReference type="PROSITE" id="PS51767"/>
    </source>
</evidence>
<evidence type="ECO:0000256" key="11">
    <source>
        <dbReference type="PIRSR" id="PIRSR601461-2"/>
    </source>
</evidence>
<evidence type="ECO:0000256" key="8">
    <source>
        <dbReference type="ARBA" id="ARBA00023180"/>
    </source>
</evidence>
<dbReference type="PANTHER" id="PTHR47966">
    <property type="entry name" value="BETA-SITE APP-CLEAVING ENZYME, ISOFORM A-RELATED"/>
    <property type="match status" value="1"/>
</dbReference>
<dbReference type="PROSITE" id="PS51767">
    <property type="entry name" value="PEPTIDASE_A1"/>
    <property type="match status" value="1"/>
</dbReference>
<evidence type="ECO:0000256" key="1">
    <source>
        <dbReference type="ARBA" id="ARBA00001898"/>
    </source>
</evidence>
<feature type="active site" evidence="10">
    <location>
        <position position="251"/>
    </location>
</feature>
<proteinExistence type="inferred from homology"/>
<dbReference type="FunFam" id="2.40.70.10:FF:000006">
    <property type="entry name" value="Cathepsin E"/>
    <property type="match status" value="1"/>
</dbReference>
<evidence type="ECO:0000256" key="9">
    <source>
        <dbReference type="ARBA" id="ARBA00058213"/>
    </source>
</evidence>
<evidence type="ECO:0000313" key="14">
    <source>
        <dbReference type="EMBL" id="DBA29583.1"/>
    </source>
</evidence>
<feature type="disulfide bond" evidence="11">
    <location>
        <begin position="285"/>
        <end position="318"/>
    </location>
</feature>
<dbReference type="Pfam" id="PF07966">
    <property type="entry name" value="A1_Propeptide"/>
    <property type="match status" value="1"/>
</dbReference>
<feature type="disulfide bond" evidence="11">
    <location>
        <begin position="84"/>
        <end position="89"/>
    </location>
</feature>
<name>A0AAV3AVL3_PYXAD</name>
<dbReference type="InterPro" id="IPR001461">
    <property type="entry name" value="Aspartic_peptidase_A1"/>
</dbReference>
<comment type="subunit">
    <text evidence="4">Homodimer; disulfide-linked.</text>
</comment>
<evidence type="ECO:0000256" key="7">
    <source>
        <dbReference type="ARBA" id="ARBA00023157"/>
    </source>
</evidence>
<sequence>MKVLSPLYLRVPLTRRKSIRRTLLEHGLLSNQYFSGLQDTTIEPLVNFMDNEYFGTISIGTPPQEFSVVFDTGSANLWVPSTSCSSTACTNHHRFNPHMSSSFQPSSQLVSIYYGTGSINGVLAYDTVQVGNIGVKKQALVLTTTESIFLFYSHFDGILGLGYPSLSVSGTAPVFDNMWSEGLIVEDIFSVYLSSGSGSVIVFGGIDHSLYTGNLQWVPVTVQKYWQITIDSITLNGQVVACPEGCQAIVDTGTSVIAGHPRAINGIQRAIGAKPDTYGLYHVNCDTISDLPDIIISINGKKYPLPASAYINQFPGSCSSGFQSTTGLWILGDIFIREYFVVFDRGNNRVGFAPTFKS</sequence>
<dbReference type="InterPro" id="IPR001969">
    <property type="entry name" value="Aspartic_peptidase_AS"/>
</dbReference>